<feature type="compositionally biased region" description="Polar residues" evidence="1">
    <location>
        <begin position="1"/>
        <end position="13"/>
    </location>
</feature>
<evidence type="ECO:0000256" key="1">
    <source>
        <dbReference type="SAM" id="MobiDB-lite"/>
    </source>
</evidence>
<accession>A0ABN8IP60</accession>
<feature type="region of interest" description="Disordered" evidence="1">
    <location>
        <begin position="1"/>
        <end position="36"/>
    </location>
</feature>
<dbReference type="Proteomes" id="UP000837857">
    <property type="component" value="Chromosome 26"/>
</dbReference>
<evidence type="ECO:0000313" key="2">
    <source>
        <dbReference type="EMBL" id="CAH2059765.1"/>
    </source>
</evidence>
<name>A0ABN8IP60_9NEOP</name>
<feature type="compositionally biased region" description="Basic and acidic residues" evidence="1">
    <location>
        <begin position="15"/>
        <end position="36"/>
    </location>
</feature>
<dbReference type="EMBL" id="OW152838">
    <property type="protein sequence ID" value="CAH2059765.1"/>
    <property type="molecule type" value="Genomic_DNA"/>
</dbReference>
<organism evidence="2 3">
    <name type="scientific">Iphiclides podalirius</name>
    <name type="common">scarce swallowtail</name>
    <dbReference type="NCBI Taxonomy" id="110791"/>
    <lineage>
        <taxon>Eukaryota</taxon>
        <taxon>Metazoa</taxon>
        <taxon>Ecdysozoa</taxon>
        <taxon>Arthropoda</taxon>
        <taxon>Hexapoda</taxon>
        <taxon>Insecta</taxon>
        <taxon>Pterygota</taxon>
        <taxon>Neoptera</taxon>
        <taxon>Endopterygota</taxon>
        <taxon>Lepidoptera</taxon>
        <taxon>Glossata</taxon>
        <taxon>Ditrysia</taxon>
        <taxon>Papilionoidea</taxon>
        <taxon>Papilionidae</taxon>
        <taxon>Papilioninae</taxon>
        <taxon>Iphiclides</taxon>
    </lineage>
</organism>
<proteinExistence type="predicted"/>
<sequence length="168" mass="18431">MQISNQRSFMSTETDLEREKREGLHCQRDTNIGEDKGEVIRGTMGRSVHSVAVGALAEMVTSSFVGPTLIMPRAVASPTCRAQELREPLTRQSAPNAKQTSIPLCRGTTLAIQHDTPKEVRPRNSFGCCTNGQVRPDKVPRRPHVAAAGDTPETRDVDIIRNNGRAKT</sequence>
<gene>
    <name evidence="2" type="ORF">IPOD504_LOCUS11013</name>
</gene>
<evidence type="ECO:0000313" key="3">
    <source>
        <dbReference type="Proteomes" id="UP000837857"/>
    </source>
</evidence>
<protein>
    <submittedName>
        <fullName evidence="2">Uncharacterized protein</fullName>
    </submittedName>
</protein>
<reference evidence="2" key="1">
    <citation type="submission" date="2022-03" db="EMBL/GenBank/DDBJ databases">
        <authorList>
            <person name="Martin H S."/>
        </authorList>
    </citation>
    <scope>NUCLEOTIDE SEQUENCE</scope>
</reference>
<keyword evidence="3" id="KW-1185">Reference proteome</keyword>
<feature type="non-terminal residue" evidence="2">
    <location>
        <position position="1"/>
    </location>
</feature>
<feature type="region of interest" description="Disordered" evidence="1">
    <location>
        <begin position="131"/>
        <end position="168"/>
    </location>
</feature>